<dbReference type="HOGENOM" id="CLU_020425_3_1_1"/>
<dbReference type="OrthoDB" id="422736at2759"/>
<reference evidence="1 2" key="1">
    <citation type="journal article" date="2012" name="PLoS Pathog.">
        <title>Diverse lifestyles and strategies of plant pathogenesis encoded in the genomes of eighteen Dothideomycetes fungi.</title>
        <authorList>
            <person name="Ohm R.A."/>
            <person name="Feau N."/>
            <person name="Henrissat B."/>
            <person name="Schoch C.L."/>
            <person name="Horwitz B.A."/>
            <person name="Barry K.W."/>
            <person name="Condon B.J."/>
            <person name="Copeland A.C."/>
            <person name="Dhillon B."/>
            <person name="Glaser F."/>
            <person name="Hesse C.N."/>
            <person name="Kosti I."/>
            <person name="LaButti K."/>
            <person name="Lindquist E.A."/>
            <person name="Lucas S."/>
            <person name="Salamov A.A."/>
            <person name="Bradshaw R.E."/>
            <person name="Ciuffetti L."/>
            <person name="Hamelin R.C."/>
            <person name="Kema G.H.J."/>
            <person name="Lawrence C."/>
            <person name="Scott J.A."/>
            <person name="Spatafora J.W."/>
            <person name="Turgeon B.G."/>
            <person name="de Wit P.J.G.M."/>
            <person name="Zhong S."/>
            <person name="Goodwin S.B."/>
            <person name="Grigoriev I.V."/>
        </authorList>
    </citation>
    <scope>NUCLEOTIDE SEQUENCE [LARGE SCALE GENOMIC DNA]</scope>
    <source>
        <strain evidence="1 2">CIRAD86</strain>
    </source>
</reference>
<dbReference type="GeneID" id="19338277"/>
<evidence type="ECO:0000313" key="2">
    <source>
        <dbReference type="Proteomes" id="UP000016932"/>
    </source>
</evidence>
<dbReference type="Proteomes" id="UP000016932">
    <property type="component" value="Unassembled WGS sequence"/>
</dbReference>
<name>M3A496_PSEFD</name>
<dbReference type="RefSeq" id="XP_007930150.1">
    <property type="nucleotide sequence ID" value="XM_007931959.1"/>
</dbReference>
<organism evidence="1 2">
    <name type="scientific">Pseudocercospora fijiensis (strain CIRAD86)</name>
    <name type="common">Black leaf streak disease fungus</name>
    <name type="synonym">Mycosphaerella fijiensis</name>
    <dbReference type="NCBI Taxonomy" id="383855"/>
    <lineage>
        <taxon>Eukaryota</taxon>
        <taxon>Fungi</taxon>
        <taxon>Dikarya</taxon>
        <taxon>Ascomycota</taxon>
        <taxon>Pezizomycotina</taxon>
        <taxon>Dothideomycetes</taxon>
        <taxon>Dothideomycetidae</taxon>
        <taxon>Mycosphaerellales</taxon>
        <taxon>Mycosphaerellaceae</taxon>
        <taxon>Pseudocercospora</taxon>
    </lineage>
</organism>
<evidence type="ECO:0000313" key="1">
    <source>
        <dbReference type="EMBL" id="EME79436.1"/>
    </source>
</evidence>
<keyword evidence="2" id="KW-1185">Reference proteome</keyword>
<dbReference type="PANTHER" id="PTHR36587">
    <property type="entry name" value="EXPRESSION SITE-ASSOCIATED GENE 3 (ESAG3)-LIKE PROTEIN"/>
    <property type="match status" value="1"/>
</dbReference>
<sequence length="519" mass="58522">MLRLRDHARSLGLLSTSFCFLLLFVALLHPASRTLLRPFDGSSERTIRFHFLVPTTNTNSEVCKLIASSTILGYPAPSLLGWEGRGRWNGSESHLFKLSETVFYLNTLRKEQDDDLVLILDAFDVWLQLPPEVLIKRYHQALAKENDALRRDGILDKNSPDGSRIRNTILFGVDKFCWPQNDEVIPCWAAPNSSLPEDMYGPGTDKEDVKLRPRFLNSGSIMGPVKDIRNLFKATMDQITLEWDDDFIHKTSDQHYLSILWGDQEEARLAVRNGTSHTLDGQTHTEFHIAVDHESDAFQINNWHSQYVTWMTFNRTTAPAISSSAAFNPGRLDLLNLTEEITSLPGPFSADNETATLPIELGWRNIMLGTNTATGVIFPLYHITGDKLMRGRWWPRMWFHPHGEELLKAARKRWLASVADTGQHVAAHFGGVKYIAVQPNNGDVFQSMRARDKSNIKGATNASTITAYPNRTRVVSYVRGTVCNLAYGVSLPGARKFLCDMAVAIASEYLEEDSSNKER</sequence>
<accession>M3A496</accession>
<dbReference type="PANTHER" id="PTHR36587:SF2">
    <property type="entry name" value="EXPRESSION SITE-ASSOCIATED GENE 3 (ESAG3)-LIKE PROTEIN"/>
    <property type="match status" value="1"/>
</dbReference>
<dbReference type="KEGG" id="pfj:MYCFIDRAFT_216445"/>
<dbReference type="STRING" id="383855.M3A496"/>
<dbReference type="eggNOG" id="ENOG502SM1S">
    <property type="taxonomic scope" value="Eukaryota"/>
</dbReference>
<dbReference type="AlphaFoldDB" id="M3A496"/>
<gene>
    <name evidence="1" type="ORF">MYCFIDRAFT_216445</name>
</gene>
<dbReference type="CDD" id="cd22997">
    <property type="entry name" value="GT_LH"/>
    <property type="match status" value="1"/>
</dbReference>
<protein>
    <submittedName>
        <fullName evidence="1">Uncharacterized protein</fullName>
    </submittedName>
</protein>
<proteinExistence type="predicted"/>
<dbReference type="EMBL" id="KB446562">
    <property type="protein sequence ID" value="EME79436.1"/>
    <property type="molecule type" value="Genomic_DNA"/>
</dbReference>
<dbReference type="VEuPathDB" id="FungiDB:MYCFIDRAFT_216445"/>